<keyword evidence="1" id="KW-0472">Membrane</keyword>
<gene>
    <name evidence="2" type="ORF">HYN51_15900</name>
</gene>
<accession>A0A2Y9U1B8</accession>
<keyword evidence="3" id="KW-1185">Reference proteome</keyword>
<dbReference type="KEGG" id="lpv:HYN51_15900"/>
<feature type="transmembrane region" description="Helical" evidence="1">
    <location>
        <begin position="12"/>
        <end position="35"/>
    </location>
</feature>
<dbReference type="AlphaFoldDB" id="A0A2Y9U1B8"/>
<name>A0A2Y9U1B8_9GAMM</name>
<protein>
    <submittedName>
        <fullName evidence="2">Uncharacterized protein</fullName>
    </submittedName>
</protein>
<dbReference type="Proteomes" id="UP000244908">
    <property type="component" value="Chromosome"/>
</dbReference>
<sequence>MTLFLQNSLTFPVIIFSSLLLIIPFYWICASFGLLDIDILNIDSIDADIDTADISNIAGWMTKLDRVDIPRTISRAGRKRSGLKELK</sequence>
<evidence type="ECO:0000256" key="1">
    <source>
        <dbReference type="SAM" id="Phobius"/>
    </source>
</evidence>
<organism evidence="2 3">
    <name type="scientific">Limnobaculum parvum</name>
    <dbReference type="NCBI Taxonomy" id="2172103"/>
    <lineage>
        <taxon>Bacteria</taxon>
        <taxon>Pseudomonadati</taxon>
        <taxon>Pseudomonadota</taxon>
        <taxon>Gammaproteobacteria</taxon>
        <taxon>Enterobacterales</taxon>
        <taxon>Budviciaceae</taxon>
        <taxon>Limnobaculum</taxon>
    </lineage>
</organism>
<reference evidence="2 3" key="1">
    <citation type="journal article" date="2019" name="Int. J. Syst. Evol. Microbiol.">
        <title>Limnobaculum parvum gen. nov., sp. nov., isolated from a freshwater lake.</title>
        <authorList>
            <person name="Baek C."/>
            <person name="Shin S.K."/>
            <person name="Yi H."/>
        </authorList>
    </citation>
    <scope>NUCLEOTIDE SEQUENCE [LARGE SCALE GENOMIC DNA]</scope>
    <source>
        <strain evidence="2 3">HYN0051</strain>
    </source>
</reference>
<dbReference type="RefSeq" id="WP_108901927.1">
    <property type="nucleotide sequence ID" value="NZ_CP029185.2"/>
</dbReference>
<dbReference type="EMBL" id="CP029185">
    <property type="protein sequence ID" value="AWH89886.1"/>
    <property type="molecule type" value="Genomic_DNA"/>
</dbReference>
<keyword evidence="1" id="KW-0812">Transmembrane</keyword>
<proteinExistence type="predicted"/>
<keyword evidence="1" id="KW-1133">Transmembrane helix</keyword>
<evidence type="ECO:0000313" key="3">
    <source>
        <dbReference type="Proteomes" id="UP000244908"/>
    </source>
</evidence>
<evidence type="ECO:0000313" key="2">
    <source>
        <dbReference type="EMBL" id="AWH89886.1"/>
    </source>
</evidence>